<keyword evidence="2" id="KW-1185">Reference proteome</keyword>
<dbReference type="Proteomes" id="UP001165960">
    <property type="component" value="Unassembled WGS sequence"/>
</dbReference>
<proteinExistence type="predicted"/>
<protein>
    <submittedName>
        <fullName evidence="1">Mitochondrial Translation Optimization</fullName>
    </submittedName>
</protein>
<evidence type="ECO:0000313" key="2">
    <source>
        <dbReference type="Proteomes" id="UP001165960"/>
    </source>
</evidence>
<dbReference type="EMBL" id="QTSX02003634">
    <property type="protein sequence ID" value="KAJ9069387.1"/>
    <property type="molecule type" value="Genomic_DNA"/>
</dbReference>
<name>A0ACC2T4A7_9FUNG</name>
<organism evidence="1 2">
    <name type="scientific">Entomophthora muscae</name>
    <dbReference type="NCBI Taxonomy" id="34485"/>
    <lineage>
        <taxon>Eukaryota</taxon>
        <taxon>Fungi</taxon>
        <taxon>Fungi incertae sedis</taxon>
        <taxon>Zoopagomycota</taxon>
        <taxon>Entomophthoromycotina</taxon>
        <taxon>Entomophthoromycetes</taxon>
        <taxon>Entomophthorales</taxon>
        <taxon>Entomophthoraceae</taxon>
        <taxon>Entomophthora</taxon>
    </lineage>
</organism>
<gene>
    <name evidence="1" type="primary">MTO1_2</name>
    <name evidence="1" type="ORF">DSO57_1018929</name>
</gene>
<evidence type="ECO:0000313" key="1">
    <source>
        <dbReference type="EMBL" id="KAJ9069387.1"/>
    </source>
</evidence>
<comment type="caution">
    <text evidence="1">The sequence shown here is derived from an EMBL/GenBank/DDBJ whole genome shotgun (WGS) entry which is preliminary data.</text>
</comment>
<accession>A0ACC2T4A7</accession>
<reference evidence="1" key="1">
    <citation type="submission" date="2022-04" db="EMBL/GenBank/DDBJ databases">
        <title>Genome of the entomopathogenic fungus Entomophthora muscae.</title>
        <authorList>
            <person name="Elya C."/>
            <person name="Lovett B.R."/>
            <person name="Lee E."/>
            <person name="Macias A.M."/>
            <person name="Hajek A.E."/>
            <person name="De Bivort B.L."/>
            <person name="Kasson M.T."/>
            <person name="De Fine Licht H.H."/>
            <person name="Stajich J.E."/>
        </authorList>
    </citation>
    <scope>NUCLEOTIDE SEQUENCE</scope>
    <source>
        <strain evidence="1">Berkeley</strain>
    </source>
</reference>
<sequence length="692" mass="76456">MRYLQKGAFGRLTNVCRYSRLGGSLARGQSYLAINGRDFFTRSRDLQPADVRPIESLQSGFDWDVIVIGGGHAGTEASAAAARIGCKTLLVTQKLETLGEMSCNPSFGGVGKGILVREIDALDGLCGKISDLAGIQFKVLNQSKGPAVYGPRAQIDRELYKKHMQAALHDYPNLTLKAGSVDDLILSPDNKKVEGVVLESGERLRCQQVVITTGTFLKGEIHIGLIAYPAGRINEQPSMHLSNTLEKIGLKLGRMKTGTPPRLMKDSIDYSNLTPQHGDVPATPFSYMNDRVALEDQQIMCHQTRTNAATHQVIRDNLQKNIHIRESVRGPRYCPSIESKVLRFTEKSGHVIWLEPEGLTSNLVYPNGISNTMEAPEQLRMLRTIPGLEKVEMARPGYGVEYDHVDPRELHPTLGTKKIEGLFLAGQINGTTGYEEAAAQGVLAGINAGLKCSGRPPFILSRADAYLGVLVDDLVTKGVEEPYRVFTSRAEYRLTLRADNADRRLTLKGYQSGCVGEPRFKRYISDMEALNDLLQELDSTAYPSSQWHSLLGCQLAQDGVYKSAYKLLEHHGVSLSLFEQKGVLPGLSSRYSPRTLASATIEGLYQSYIRRQAKDLEDYQKDVCQIIPRDMDYSKLSISSEDTEKLRREQPLTLGAAKNIPGVSPSSIMLLAKHLRRHRSLLPSEPVSTAFT</sequence>